<proteinExistence type="inferred from homology"/>
<dbReference type="PANTHER" id="PTHR42973:SF39">
    <property type="entry name" value="FAD-BINDING PCMH-TYPE DOMAIN-CONTAINING PROTEIN"/>
    <property type="match status" value="1"/>
</dbReference>
<dbReference type="InterPro" id="IPR050416">
    <property type="entry name" value="FAD-linked_Oxidoreductase"/>
</dbReference>
<protein>
    <submittedName>
        <fullName evidence="7">FAD-linked oxidoreductase</fullName>
    </submittedName>
</protein>
<organism evidence="7 8">
    <name type="scientific">Colletotrichum gloeosporioides</name>
    <name type="common">Anthracnose fungus</name>
    <name type="synonym">Glomerella cingulata</name>
    <dbReference type="NCBI Taxonomy" id="474922"/>
    <lineage>
        <taxon>Eukaryota</taxon>
        <taxon>Fungi</taxon>
        <taxon>Dikarya</taxon>
        <taxon>Ascomycota</taxon>
        <taxon>Pezizomycotina</taxon>
        <taxon>Sordariomycetes</taxon>
        <taxon>Hypocreomycetidae</taxon>
        <taxon>Glomerellales</taxon>
        <taxon>Glomerellaceae</taxon>
        <taxon>Colletotrichum</taxon>
        <taxon>Colletotrichum gloeosporioides species complex</taxon>
    </lineage>
</organism>
<dbReference type="SUPFAM" id="SSF56176">
    <property type="entry name" value="FAD-binding/transporter-associated domain-like"/>
    <property type="match status" value="1"/>
</dbReference>
<dbReference type="GO" id="GO:0071949">
    <property type="term" value="F:FAD binding"/>
    <property type="evidence" value="ECO:0007669"/>
    <property type="project" value="InterPro"/>
</dbReference>
<comment type="caution">
    <text evidence="7">The sequence shown here is derived from an EMBL/GenBank/DDBJ whole genome shotgun (WGS) entry which is preliminary data.</text>
</comment>
<keyword evidence="5" id="KW-0560">Oxidoreductase</keyword>
<evidence type="ECO:0000256" key="3">
    <source>
        <dbReference type="ARBA" id="ARBA00022630"/>
    </source>
</evidence>
<evidence type="ECO:0000313" key="8">
    <source>
        <dbReference type="Proteomes" id="UP000613401"/>
    </source>
</evidence>
<feature type="domain" description="FAD-binding PCMH-type" evidence="6">
    <location>
        <begin position="49"/>
        <end position="220"/>
    </location>
</feature>
<feature type="non-terminal residue" evidence="7">
    <location>
        <position position="1"/>
    </location>
</feature>
<dbReference type="Gene3D" id="3.30.43.10">
    <property type="entry name" value="Uridine Diphospho-n-acetylenolpyruvylglucosamine Reductase, domain 2"/>
    <property type="match status" value="1"/>
</dbReference>
<evidence type="ECO:0000256" key="2">
    <source>
        <dbReference type="ARBA" id="ARBA00005466"/>
    </source>
</evidence>
<dbReference type="Pfam" id="PF01565">
    <property type="entry name" value="FAD_binding_4"/>
    <property type="match status" value="1"/>
</dbReference>
<reference evidence="7" key="1">
    <citation type="journal article" date="2020" name="Phytopathology">
        <title>Genome sequence and comparative analysis of Colletotrichum gloeosporioides isolated from Liriodendron leaves.</title>
        <authorList>
            <person name="Fu F.F."/>
            <person name="Hao Z."/>
            <person name="Wang P."/>
            <person name="Lu Y."/>
            <person name="Xue L.J."/>
            <person name="Wei G."/>
            <person name="Tian Y."/>
            <person name="Baishi H."/>
            <person name="Xu H."/>
            <person name="Shi J."/>
            <person name="Cheng T."/>
            <person name="Wang G."/>
            <person name="Yi Y."/>
            <person name="Chen J."/>
        </authorList>
    </citation>
    <scope>NUCLEOTIDE SEQUENCE</scope>
    <source>
        <strain evidence="7">Lc1</strain>
    </source>
</reference>
<dbReference type="InterPro" id="IPR016167">
    <property type="entry name" value="FAD-bd_PCMH_sub1"/>
</dbReference>
<dbReference type="InterPro" id="IPR016169">
    <property type="entry name" value="FAD-bd_PCMH_sub2"/>
</dbReference>
<dbReference type="AlphaFoldDB" id="A0A8H4C7K6"/>
<evidence type="ECO:0000259" key="6">
    <source>
        <dbReference type="PROSITE" id="PS51387"/>
    </source>
</evidence>
<evidence type="ECO:0000256" key="1">
    <source>
        <dbReference type="ARBA" id="ARBA00001974"/>
    </source>
</evidence>
<dbReference type="Gene3D" id="3.30.465.10">
    <property type="match status" value="1"/>
</dbReference>
<evidence type="ECO:0000313" key="7">
    <source>
        <dbReference type="EMBL" id="KAF3798730.1"/>
    </source>
</evidence>
<dbReference type="InterPro" id="IPR006094">
    <property type="entry name" value="Oxid_FAD_bind_N"/>
</dbReference>
<dbReference type="GO" id="GO:0016491">
    <property type="term" value="F:oxidoreductase activity"/>
    <property type="evidence" value="ECO:0007669"/>
    <property type="project" value="UniProtKB-KW"/>
</dbReference>
<dbReference type="RefSeq" id="XP_045257890.1">
    <property type="nucleotide sequence ID" value="XM_045408156.1"/>
</dbReference>
<dbReference type="InterPro" id="IPR012951">
    <property type="entry name" value="BBE"/>
</dbReference>
<reference evidence="7" key="2">
    <citation type="submission" date="2020-03" db="EMBL/GenBank/DDBJ databases">
        <authorList>
            <person name="Fu F.-F."/>
            <person name="Chen J."/>
        </authorList>
    </citation>
    <scope>NUCLEOTIDE SEQUENCE</scope>
    <source>
        <strain evidence="7">Lc1</strain>
    </source>
</reference>
<keyword evidence="8" id="KW-1185">Reference proteome</keyword>
<name>A0A8H4C7K6_COLGL</name>
<gene>
    <name evidence="7" type="ORF">GCG54_00008184</name>
</gene>
<dbReference type="InterPro" id="IPR036318">
    <property type="entry name" value="FAD-bd_PCMH-like_sf"/>
</dbReference>
<dbReference type="PROSITE" id="PS51387">
    <property type="entry name" value="FAD_PCMH"/>
    <property type="match status" value="1"/>
</dbReference>
<sequence length="480" mass="52366">EYTNSQTMGSISNSSWEQEIPTLRSDIQGDVLLPGDDGYEASLERWSIVCIKPAAVVIRPKSSQDVSAAILFATKHSISFTTCGGGHSTAGTSSSDGGMVIHLSHLRSVSVDAEKQLVSYGGGCTWKDVDDEAWKHGLATVGGTVSHTGVGGLVLGGGQGILSGMYGMAVDCLVEVEIVLADGSIVTASETENGDLFWALRGARASFGVVTRFTSRVFPQGRVWSGPLMYPMSKLPELVAWANEFVQRMDERQYVVMGLTYGPPPNPQPLIVVQPFHNGAGQEVKEGLFKGLFEAGPLVDLTAEMDYPVANTLVDVFQGPGARRLTGGTNLTTPFELSKCEEMSHEFYSRVDAETARGNDMRTSMLAVEMYKKNKVANVPFGATAYSNRGMYFDCMVLTCWTDPAKDGEVRGWNRELAQKIKGRNHTGETGGMGQYNNYVSEELDVKEGFKENAKRLVEMKKKYDPENRFSRSPWKIVIT</sequence>
<dbReference type="EMBL" id="WVTB01000091">
    <property type="protein sequence ID" value="KAF3798730.1"/>
    <property type="molecule type" value="Genomic_DNA"/>
</dbReference>
<dbReference type="Proteomes" id="UP000613401">
    <property type="component" value="Unassembled WGS sequence"/>
</dbReference>
<evidence type="ECO:0000256" key="5">
    <source>
        <dbReference type="ARBA" id="ARBA00023002"/>
    </source>
</evidence>
<keyword evidence="4" id="KW-0274">FAD</keyword>
<dbReference type="InterPro" id="IPR016166">
    <property type="entry name" value="FAD-bd_PCMH"/>
</dbReference>
<dbReference type="Gene3D" id="3.40.462.20">
    <property type="match status" value="1"/>
</dbReference>
<comment type="similarity">
    <text evidence="2">Belongs to the oxygen-dependent FAD-linked oxidoreductase family.</text>
</comment>
<dbReference type="Pfam" id="PF08031">
    <property type="entry name" value="BBE"/>
    <property type="match status" value="1"/>
</dbReference>
<evidence type="ECO:0000256" key="4">
    <source>
        <dbReference type="ARBA" id="ARBA00022827"/>
    </source>
</evidence>
<dbReference type="PANTHER" id="PTHR42973">
    <property type="entry name" value="BINDING OXIDOREDUCTASE, PUTATIVE (AFU_ORTHOLOGUE AFUA_1G17690)-RELATED"/>
    <property type="match status" value="1"/>
</dbReference>
<accession>A0A8H4C7K6</accession>
<comment type="cofactor">
    <cofactor evidence="1">
        <name>FAD</name>
        <dbReference type="ChEBI" id="CHEBI:57692"/>
    </cofactor>
</comment>
<keyword evidence="3" id="KW-0285">Flavoprotein</keyword>
<dbReference type="GeneID" id="69015325"/>